<protein>
    <submittedName>
        <fullName evidence="2">Uncharacterized protein</fullName>
    </submittedName>
</protein>
<organism evidence="2 3">
    <name type="scientific">Elysia crispata</name>
    <name type="common">lettuce slug</name>
    <dbReference type="NCBI Taxonomy" id="231223"/>
    <lineage>
        <taxon>Eukaryota</taxon>
        <taxon>Metazoa</taxon>
        <taxon>Spiralia</taxon>
        <taxon>Lophotrochozoa</taxon>
        <taxon>Mollusca</taxon>
        <taxon>Gastropoda</taxon>
        <taxon>Heterobranchia</taxon>
        <taxon>Euthyneura</taxon>
        <taxon>Panpulmonata</taxon>
        <taxon>Sacoglossa</taxon>
        <taxon>Placobranchoidea</taxon>
        <taxon>Plakobranchidae</taxon>
        <taxon>Elysia</taxon>
    </lineage>
</organism>
<dbReference type="AlphaFoldDB" id="A0AAE0YJR6"/>
<keyword evidence="3" id="KW-1185">Reference proteome</keyword>
<proteinExistence type="predicted"/>
<dbReference type="EMBL" id="JAWDGP010006054">
    <property type="protein sequence ID" value="KAK3748078.1"/>
    <property type="molecule type" value="Genomic_DNA"/>
</dbReference>
<sequence>MSATSSPAHSFIVRSNLSADPRRRKSLRIIRYCAGNLAHATSARPYSVLHSAAPPSGDSPKKRPRNLNQSPVDLASRLKAQPQGSYRVSITAPALT</sequence>
<gene>
    <name evidence="2" type="ORF">RRG08_047469</name>
</gene>
<comment type="caution">
    <text evidence="2">The sequence shown here is derived from an EMBL/GenBank/DDBJ whole genome shotgun (WGS) entry which is preliminary data.</text>
</comment>
<name>A0AAE0YJR6_9GAST</name>
<feature type="region of interest" description="Disordered" evidence="1">
    <location>
        <begin position="44"/>
        <end position="96"/>
    </location>
</feature>
<accession>A0AAE0YJR6</accession>
<reference evidence="2" key="1">
    <citation type="journal article" date="2023" name="G3 (Bethesda)">
        <title>A reference genome for the long-term kleptoplast-retaining sea slug Elysia crispata morphotype clarki.</title>
        <authorList>
            <person name="Eastman K.E."/>
            <person name="Pendleton A.L."/>
            <person name="Shaikh M.A."/>
            <person name="Suttiyut T."/>
            <person name="Ogas R."/>
            <person name="Tomko P."/>
            <person name="Gavelis G."/>
            <person name="Widhalm J.R."/>
            <person name="Wisecaver J.H."/>
        </authorList>
    </citation>
    <scope>NUCLEOTIDE SEQUENCE</scope>
    <source>
        <strain evidence="2">ECLA1</strain>
    </source>
</reference>
<evidence type="ECO:0000313" key="2">
    <source>
        <dbReference type="EMBL" id="KAK3748078.1"/>
    </source>
</evidence>
<dbReference type="Proteomes" id="UP001283361">
    <property type="component" value="Unassembled WGS sequence"/>
</dbReference>
<evidence type="ECO:0000313" key="3">
    <source>
        <dbReference type="Proteomes" id="UP001283361"/>
    </source>
</evidence>
<evidence type="ECO:0000256" key="1">
    <source>
        <dbReference type="SAM" id="MobiDB-lite"/>
    </source>
</evidence>